<organism evidence="1 2">
    <name type="scientific">Ktedonospora formicarum</name>
    <dbReference type="NCBI Taxonomy" id="2778364"/>
    <lineage>
        <taxon>Bacteria</taxon>
        <taxon>Bacillati</taxon>
        <taxon>Chloroflexota</taxon>
        <taxon>Ktedonobacteria</taxon>
        <taxon>Ktedonobacterales</taxon>
        <taxon>Ktedonobacteraceae</taxon>
        <taxon>Ktedonospora</taxon>
    </lineage>
</organism>
<keyword evidence="2" id="KW-1185">Reference proteome</keyword>
<dbReference type="Pfam" id="PF22531">
    <property type="entry name" value="DUF7002"/>
    <property type="match status" value="1"/>
</dbReference>
<gene>
    <name evidence="1" type="ORF">KSX_43260</name>
</gene>
<comment type="caution">
    <text evidence="1">The sequence shown here is derived from an EMBL/GenBank/DDBJ whole genome shotgun (WGS) entry which is preliminary data.</text>
</comment>
<dbReference type="Proteomes" id="UP000612362">
    <property type="component" value="Unassembled WGS sequence"/>
</dbReference>
<proteinExistence type="predicted"/>
<evidence type="ECO:0000313" key="2">
    <source>
        <dbReference type="Proteomes" id="UP000612362"/>
    </source>
</evidence>
<dbReference type="EMBL" id="BNJF01000002">
    <property type="protein sequence ID" value="GHO46163.1"/>
    <property type="molecule type" value="Genomic_DNA"/>
</dbReference>
<dbReference type="InterPro" id="IPR054271">
    <property type="entry name" value="DUF7002"/>
</dbReference>
<protein>
    <submittedName>
        <fullName evidence="1">Uncharacterized protein</fullName>
    </submittedName>
</protein>
<dbReference type="RefSeq" id="WP_220195559.1">
    <property type="nucleotide sequence ID" value="NZ_BNJF01000002.1"/>
</dbReference>
<accession>A0A8J3I3M1</accession>
<reference evidence="1" key="1">
    <citation type="submission" date="2020-10" db="EMBL/GenBank/DDBJ databases">
        <title>Taxonomic study of unclassified bacteria belonging to the class Ktedonobacteria.</title>
        <authorList>
            <person name="Yabe S."/>
            <person name="Wang C.M."/>
            <person name="Zheng Y."/>
            <person name="Sakai Y."/>
            <person name="Cavaletti L."/>
            <person name="Monciardini P."/>
            <person name="Donadio S."/>
        </authorList>
    </citation>
    <scope>NUCLEOTIDE SEQUENCE</scope>
    <source>
        <strain evidence="1">SOSP1-1</strain>
    </source>
</reference>
<name>A0A8J3I3M1_9CHLR</name>
<evidence type="ECO:0000313" key="1">
    <source>
        <dbReference type="EMBL" id="GHO46163.1"/>
    </source>
</evidence>
<dbReference type="AlphaFoldDB" id="A0A8J3I3M1"/>
<sequence>MKQLIHAYHMAEAINWPTIQRDGLHSASALLDIAGISGWERERLEKRQRLTHTELPNGVQIRDQRPMPPAALEKCLIGLTPNEWYALINTRIFFWLDPERLNRHRAACKARPQVVLTVDANRLISAYAERISLTPINTGNARRLPAKRGAATFVPYASWEASSWASEAASLGTPLRSRSHAPVELTITSSIPNIMQFVLDIQELAPNQPFILPSS</sequence>